<dbReference type="GO" id="GO:0005634">
    <property type="term" value="C:nucleus"/>
    <property type="evidence" value="ECO:0007669"/>
    <property type="project" value="UniProtKB-SubCell"/>
</dbReference>
<dbReference type="GO" id="GO:0017148">
    <property type="term" value="P:negative regulation of translation"/>
    <property type="evidence" value="ECO:0007669"/>
    <property type="project" value="TreeGrafter"/>
</dbReference>
<sequence length="1079" mass="123408">MAGDENSDSVETSQKVDLIFNDQEKEWLTQSEDLYRKRKFDACIKCLQNLQSSFQKNYQNSKIYANLETKLSMDKCLCDLATSNFANLDEFRQELTKICDQINIDVNQTDSIEDLQHSFIFFNYALLLYYNKQYSDAYRMIEKLYYQFNELLDEKLFRELSFIYVDILIKLKKPLKALNFLQNIKFARRRSSSVSLHGNKTSEEKNEDPDPNEFSNQNELISLFKLKCFFLINSKKAFNKELLNYNELVHKSNCEFNNLKAQDSFLAHDYLSCFSNLINNFVNKSKISGTNIADKFKEFTDNKLTNNSANSISNDFFLNLVSACSSLTCTLGNQNPKTKLTEFQDHLTNCYQTILFLNNLALVHFSLKKYSLSCFYLKNCLTENTKFVEKYLQPTNVVPNPTENKGKKKKSKSVREKDDSMDSKLAKILNLNEYLMNNQFEIMYNLGVSLLFNKQPIAAFECLFKLTEEYSQNARLWLRLAECCITCYRHSLSVDSSQFIKLNGTLSGNERLFKLSEKIKCIKKSFGSGFHHKIQIGSSITADLNLKGLSLSELKELDDDSKLPSLITLEFSYMCLKNGLNLIPESEQMFKSMNNLKSSSSSRLAESNDDAIISDSEYNAEIDPDSPSSTKGRVKHLVQQKYFNCVYPSKPINLIELQNLRCSILVSLSYVSLCLRDYTNTIKYCNTLLDQNDQLNLKFPISNGNKFLTHSYMAEALLYLDKIPESIENLNVNARLEFDNDISFIPMVGPESESLDLSDSFKSSLEINYRTHQADWFPKDISTIKAFSFYNLSVAHAVRGEIEMALKNFNTSVQIFDKFKKHPAQAFLMKMYLDLVEGNRQSLQMILKDHFPHTTMNRATPNILNSTNNNLNQKNQQFQFGQAQLQQLQQIQNQAQIAPNLAMLQQQQLQIQQLQMQQYQQLQQAQLPGQQSLQNLSQLINNPNNLLMNSFNNSNQNLVGLQPAISPFNQTPNNLSNLLGQSTNSTFGNLNGSNFLSTLAAVAAANNSNSGSSNSTPSQLGNITPNNPLSLYNIASMQTQQQPQLNPNQLQLNSILMQNQQQSQGNNYLAQNQMPNRIN</sequence>
<evidence type="ECO:0000313" key="5">
    <source>
        <dbReference type="Proteomes" id="UP000276133"/>
    </source>
</evidence>
<feature type="region of interest" description="Disordered" evidence="3">
    <location>
        <begin position="398"/>
        <end position="418"/>
    </location>
</feature>
<dbReference type="GO" id="GO:0030014">
    <property type="term" value="C:CCR4-NOT complex"/>
    <property type="evidence" value="ECO:0007669"/>
    <property type="project" value="UniProtKB-UniRule"/>
</dbReference>
<protein>
    <recommendedName>
        <fullName evidence="2">CCR4-NOT transcription complex subunit 10</fullName>
    </recommendedName>
</protein>
<gene>
    <name evidence="4" type="ORF">BpHYR1_026807</name>
</gene>
<accession>A0A3M7QCJ3</accession>
<dbReference type="InterPro" id="IPR011990">
    <property type="entry name" value="TPR-like_helical_dom_sf"/>
</dbReference>
<dbReference type="STRING" id="10195.A0A3M7QCJ3"/>
<dbReference type="PANTHER" id="PTHR12979">
    <property type="entry name" value="CCR4-NOT TRANSCRIPTION COMPLEX SUBUNIT 10"/>
    <property type="match status" value="1"/>
</dbReference>
<keyword evidence="2" id="KW-0963">Cytoplasm</keyword>
<proteinExistence type="inferred from homology"/>
<comment type="similarity">
    <text evidence="1 2">Belongs to the CNOT10 family.</text>
</comment>
<evidence type="ECO:0000256" key="3">
    <source>
        <dbReference type="SAM" id="MobiDB-lite"/>
    </source>
</evidence>
<keyword evidence="2" id="KW-0805">Transcription regulation</keyword>
<keyword evidence="2" id="KW-0804">Transcription</keyword>
<dbReference type="AlphaFoldDB" id="A0A3M7QCJ3"/>
<name>A0A3M7QCJ3_BRAPC</name>
<dbReference type="InterPro" id="IPR019734">
    <property type="entry name" value="TPR_rpt"/>
</dbReference>
<dbReference type="EMBL" id="REGN01006595">
    <property type="protein sequence ID" value="RNA08904.1"/>
    <property type="molecule type" value="Genomic_DNA"/>
</dbReference>
<keyword evidence="5" id="KW-1185">Reference proteome</keyword>
<reference evidence="4 5" key="1">
    <citation type="journal article" date="2018" name="Sci. Rep.">
        <title>Genomic signatures of local adaptation to the degree of environmental predictability in rotifers.</title>
        <authorList>
            <person name="Franch-Gras L."/>
            <person name="Hahn C."/>
            <person name="Garcia-Roger E.M."/>
            <person name="Carmona M.J."/>
            <person name="Serra M."/>
            <person name="Gomez A."/>
        </authorList>
    </citation>
    <scope>NUCLEOTIDE SEQUENCE [LARGE SCALE GENOMIC DNA]</scope>
    <source>
        <strain evidence="4">HYR1</strain>
    </source>
</reference>
<comment type="subcellular location">
    <subcellularLocation>
        <location evidence="2">Cytoplasm</location>
    </subcellularLocation>
    <subcellularLocation>
        <location evidence="2">Nucleus</location>
    </subcellularLocation>
</comment>
<comment type="function">
    <text evidence="2">Component of the CCR4-NOT complex which is one of the major cellular mRNA deadenylases and is linked to various cellular processes including bulk mRNA degradation, miRNA-mediated repression, translational repression during translational initiation and general transcription regulation.</text>
</comment>
<keyword evidence="2" id="KW-0943">RNA-mediated gene silencing</keyword>
<organism evidence="4 5">
    <name type="scientific">Brachionus plicatilis</name>
    <name type="common">Marine rotifer</name>
    <name type="synonym">Brachionus muelleri</name>
    <dbReference type="NCBI Taxonomy" id="10195"/>
    <lineage>
        <taxon>Eukaryota</taxon>
        <taxon>Metazoa</taxon>
        <taxon>Spiralia</taxon>
        <taxon>Gnathifera</taxon>
        <taxon>Rotifera</taxon>
        <taxon>Eurotatoria</taxon>
        <taxon>Monogononta</taxon>
        <taxon>Pseudotrocha</taxon>
        <taxon>Ploima</taxon>
        <taxon>Brachionidae</taxon>
        <taxon>Brachionus</taxon>
    </lineage>
</organism>
<dbReference type="InterPro" id="IPR039740">
    <property type="entry name" value="CNOT10"/>
</dbReference>
<dbReference type="Proteomes" id="UP000276133">
    <property type="component" value="Unassembled WGS sequence"/>
</dbReference>
<dbReference type="GO" id="GO:0006402">
    <property type="term" value="P:mRNA catabolic process"/>
    <property type="evidence" value="ECO:0007669"/>
    <property type="project" value="TreeGrafter"/>
</dbReference>
<dbReference type="PANTHER" id="PTHR12979:SF5">
    <property type="entry name" value="CCR4-NOT TRANSCRIPTION COMPLEX SUBUNIT 10"/>
    <property type="match status" value="1"/>
</dbReference>
<evidence type="ECO:0000256" key="2">
    <source>
        <dbReference type="RuleBase" id="RU367083"/>
    </source>
</evidence>
<evidence type="ECO:0000313" key="4">
    <source>
        <dbReference type="EMBL" id="RNA08904.1"/>
    </source>
</evidence>
<dbReference type="SUPFAM" id="SSF48452">
    <property type="entry name" value="TPR-like"/>
    <property type="match status" value="1"/>
</dbReference>
<comment type="caution">
    <text evidence="4">The sequence shown here is derived from an EMBL/GenBank/DDBJ whole genome shotgun (WGS) entry which is preliminary data.</text>
</comment>
<dbReference type="GO" id="GO:0005737">
    <property type="term" value="C:cytoplasm"/>
    <property type="evidence" value="ECO:0007669"/>
    <property type="project" value="UniProtKB-SubCell"/>
</dbReference>
<dbReference type="OrthoDB" id="25157at2759"/>
<keyword evidence="2" id="KW-0810">Translation regulation</keyword>
<evidence type="ECO:0000256" key="1">
    <source>
        <dbReference type="ARBA" id="ARBA00010080"/>
    </source>
</evidence>
<dbReference type="GO" id="GO:0031047">
    <property type="term" value="P:regulatory ncRNA-mediated gene silencing"/>
    <property type="evidence" value="ECO:0007669"/>
    <property type="project" value="UniProtKB-UniRule"/>
</dbReference>
<keyword evidence="2" id="KW-0539">Nucleus</keyword>
<dbReference type="SMART" id="SM00028">
    <property type="entry name" value="TPR"/>
    <property type="match status" value="4"/>
</dbReference>